<dbReference type="OrthoDB" id="432644at2759"/>
<gene>
    <name evidence="2" type="ORF">C1SCF055_LOCUS5647</name>
</gene>
<name>A0A9P1BS92_9DINO</name>
<proteinExistence type="predicted"/>
<reference evidence="2" key="1">
    <citation type="submission" date="2022-10" db="EMBL/GenBank/DDBJ databases">
        <authorList>
            <person name="Chen Y."/>
            <person name="Dougan E. K."/>
            <person name="Chan C."/>
            <person name="Rhodes N."/>
            <person name="Thang M."/>
        </authorList>
    </citation>
    <scope>NUCLEOTIDE SEQUENCE</scope>
</reference>
<feature type="region of interest" description="Disordered" evidence="1">
    <location>
        <begin position="293"/>
        <end position="316"/>
    </location>
</feature>
<evidence type="ECO:0000313" key="2">
    <source>
        <dbReference type="EMBL" id="CAI3977513.1"/>
    </source>
</evidence>
<sequence>MAGVANNGAGVAVPASDGDQDPLGASGGEEPSEGQKRRRDRHRHVVEGDAAVMMRTKMMKDVVHQDHRQCGLSDFEDFHIKAKLWLATTKVKPKARGPLILKSLTGAPFEHYKNIVASDLSLLRRGLNETWREFFARWDTALRKISEHKVVLPEEYQGFLLINGLQLTENEARAMLNFTHGCIRPTSVKEWLRKNETKLSAAELGADRKKANGVLLTEALDELEDPQEYEVDEEINELEAYLMDYQKSQENDPEEILEENEAAEILATVLQQKRSYKQALKLRKEKELSRGYGKGYNGSFSGGKGRGKPSSSNRYNVSIEEVRKRTGLDAGTATRLDIELQNVLNRPNVTTRKGT</sequence>
<accession>A0A9P1BS92</accession>
<protein>
    <submittedName>
        <fullName evidence="3">Copia protein</fullName>
    </submittedName>
</protein>
<dbReference type="EMBL" id="CAMXCT010000347">
    <property type="protein sequence ID" value="CAI3977513.1"/>
    <property type="molecule type" value="Genomic_DNA"/>
</dbReference>
<feature type="region of interest" description="Disordered" evidence="1">
    <location>
        <begin position="1"/>
        <end position="43"/>
    </location>
</feature>
<reference evidence="3 4" key="2">
    <citation type="submission" date="2024-05" db="EMBL/GenBank/DDBJ databases">
        <authorList>
            <person name="Chen Y."/>
            <person name="Shah S."/>
            <person name="Dougan E. K."/>
            <person name="Thang M."/>
            <person name="Chan C."/>
        </authorList>
    </citation>
    <scope>NUCLEOTIDE SEQUENCE [LARGE SCALE GENOMIC DNA]</scope>
</reference>
<dbReference type="Proteomes" id="UP001152797">
    <property type="component" value="Unassembled WGS sequence"/>
</dbReference>
<evidence type="ECO:0000313" key="3">
    <source>
        <dbReference type="EMBL" id="CAL4764825.1"/>
    </source>
</evidence>
<keyword evidence="4" id="KW-1185">Reference proteome</keyword>
<dbReference type="EMBL" id="CAMXCT020000347">
    <property type="protein sequence ID" value="CAL1130888.1"/>
    <property type="molecule type" value="Genomic_DNA"/>
</dbReference>
<feature type="non-terminal residue" evidence="2">
    <location>
        <position position="1"/>
    </location>
</feature>
<dbReference type="EMBL" id="CAMXCT030000347">
    <property type="protein sequence ID" value="CAL4764825.1"/>
    <property type="molecule type" value="Genomic_DNA"/>
</dbReference>
<comment type="caution">
    <text evidence="2">The sequence shown here is derived from an EMBL/GenBank/DDBJ whole genome shotgun (WGS) entry which is preliminary data.</text>
</comment>
<feature type="compositionally biased region" description="Low complexity" evidence="1">
    <location>
        <begin position="1"/>
        <end position="13"/>
    </location>
</feature>
<evidence type="ECO:0000313" key="4">
    <source>
        <dbReference type="Proteomes" id="UP001152797"/>
    </source>
</evidence>
<evidence type="ECO:0000256" key="1">
    <source>
        <dbReference type="SAM" id="MobiDB-lite"/>
    </source>
</evidence>
<feature type="compositionally biased region" description="Gly residues" evidence="1">
    <location>
        <begin position="293"/>
        <end position="304"/>
    </location>
</feature>
<organism evidence="2">
    <name type="scientific">Cladocopium goreaui</name>
    <dbReference type="NCBI Taxonomy" id="2562237"/>
    <lineage>
        <taxon>Eukaryota</taxon>
        <taxon>Sar</taxon>
        <taxon>Alveolata</taxon>
        <taxon>Dinophyceae</taxon>
        <taxon>Suessiales</taxon>
        <taxon>Symbiodiniaceae</taxon>
        <taxon>Cladocopium</taxon>
    </lineage>
</organism>
<dbReference type="AlphaFoldDB" id="A0A9P1BS92"/>